<organism evidence="1 2">
    <name type="scientific">Sphingomonas aurantiaca</name>
    <dbReference type="NCBI Taxonomy" id="185949"/>
    <lineage>
        <taxon>Bacteria</taxon>
        <taxon>Pseudomonadati</taxon>
        <taxon>Pseudomonadota</taxon>
        <taxon>Alphaproteobacteria</taxon>
        <taxon>Sphingomonadales</taxon>
        <taxon>Sphingomonadaceae</taxon>
        <taxon>Sphingomonas</taxon>
    </lineage>
</organism>
<dbReference type="Gene3D" id="3.30.420.10">
    <property type="entry name" value="Ribonuclease H-like superfamily/Ribonuclease H"/>
    <property type="match status" value="1"/>
</dbReference>
<sequence length="52" mass="5966">MDIAEVQTAEGKLYLFVGIDHTSKFAVTQLVDKADRRTAWEFLEHLLKAVPY</sequence>
<evidence type="ECO:0000313" key="2">
    <source>
        <dbReference type="Proteomes" id="UP000326857"/>
    </source>
</evidence>
<evidence type="ECO:0008006" key="3">
    <source>
        <dbReference type="Google" id="ProtNLM"/>
    </source>
</evidence>
<dbReference type="SUPFAM" id="SSF53098">
    <property type="entry name" value="Ribonuclease H-like"/>
    <property type="match status" value="1"/>
</dbReference>
<dbReference type="GO" id="GO:0003676">
    <property type="term" value="F:nucleic acid binding"/>
    <property type="evidence" value="ECO:0007669"/>
    <property type="project" value="InterPro"/>
</dbReference>
<protein>
    <recommendedName>
        <fullName evidence="3">Transposase</fullName>
    </recommendedName>
</protein>
<dbReference type="Proteomes" id="UP000326857">
    <property type="component" value="Unassembled WGS sequence"/>
</dbReference>
<reference evidence="1 2" key="1">
    <citation type="submission" date="2019-09" db="EMBL/GenBank/DDBJ databases">
        <authorList>
            <person name="Dittami M. S."/>
        </authorList>
    </citation>
    <scope>NUCLEOTIDE SEQUENCE [LARGE SCALE GENOMIC DNA]</scope>
    <source>
        <strain evidence="1">SPHINGO391</strain>
    </source>
</reference>
<dbReference type="AlphaFoldDB" id="A0A5E8AMR7"/>
<dbReference type="InterPro" id="IPR012337">
    <property type="entry name" value="RNaseH-like_sf"/>
</dbReference>
<name>A0A5E8AMR7_9SPHN</name>
<gene>
    <name evidence="1" type="ORF">SPHINGO391_70018</name>
</gene>
<dbReference type="InterPro" id="IPR036397">
    <property type="entry name" value="RNaseH_sf"/>
</dbReference>
<evidence type="ECO:0000313" key="1">
    <source>
        <dbReference type="EMBL" id="VVT32365.1"/>
    </source>
</evidence>
<accession>A0A5E8AMR7</accession>
<proteinExistence type="predicted"/>
<dbReference type="EMBL" id="CABVLI010000052">
    <property type="protein sequence ID" value="VVT32365.1"/>
    <property type="molecule type" value="Genomic_DNA"/>
</dbReference>